<evidence type="ECO:0008006" key="3">
    <source>
        <dbReference type="Google" id="ProtNLM"/>
    </source>
</evidence>
<sequence length="213" mass="23260">MDGVLIDSEPLHQRVEQQIFRESGLSLSAREHARFLGMSSPNMWDLVRREYDLARSREELLRREEELYRECLEREGVPLVPGVLALLEFLEDRGVPRALASSAPMEQIEYALTRTPLGRFFSVTLSGATLPRSKPDPEIFLLAARGLGCAPEVCLVVEDAPAGVAAARGAGMSCIAFANPNSGQVDLGAADRICHSLDEVTALLSQSLDTPRG</sequence>
<dbReference type="InterPro" id="IPR023198">
    <property type="entry name" value="PGP-like_dom2"/>
</dbReference>
<dbReference type="NCBIfam" id="TIGR01509">
    <property type="entry name" value="HAD-SF-IA-v3"/>
    <property type="match status" value="1"/>
</dbReference>
<dbReference type="Pfam" id="PF00702">
    <property type="entry name" value="Hydrolase"/>
    <property type="match status" value="1"/>
</dbReference>
<dbReference type="InterPro" id="IPR023214">
    <property type="entry name" value="HAD_sf"/>
</dbReference>
<dbReference type="InterPro" id="IPR006439">
    <property type="entry name" value="HAD-SF_hydro_IA"/>
</dbReference>
<protein>
    <recommendedName>
        <fullName evidence="3">Phosphatase</fullName>
    </recommendedName>
</protein>
<keyword evidence="2" id="KW-1185">Reference proteome</keyword>
<proteinExistence type="predicted"/>
<organism evidence="1 2">
    <name type="scientific">Alkalispirochaeta sphaeroplastigenens</name>
    <dbReference type="NCBI Taxonomy" id="1187066"/>
    <lineage>
        <taxon>Bacteria</taxon>
        <taxon>Pseudomonadati</taxon>
        <taxon>Spirochaetota</taxon>
        <taxon>Spirochaetia</taxon>
        <taxon>Spirochaetales</taxon>
        <taxon>Spirochaetaceae</taxon>
        <taxon>Alkalispirochaeta</taxon>
    </lineage>
</organism>
<dbReference type="PANTHER" id="PTHR18901:SF38">
    <property type="entry name" value="PSEUDOURIDINE-5'-PHOSPHATASE"/>
    <property type="match status" value="1"/>
</dbReference>
<dbReference type="Gene3D" id="1.10.150.240">
    <property type="entry name" value="Putative phosphatase, domain 2"/>
    <property type="match status" value="1"/>
</dbReference>
<evidence type="ECO:0000313" key="2">
    <source>
        <dbReference type="Proteomes" id="UP000237350"/>
    </source>
</evidence>
<dbReference type="SUPFAM" id="SSF56784">
    <property type="entry name" value="HAD-like"/>
    <property type="match status" value="1"/>
</dbReference>
<dbReference type="AlphaFoldDB" id="A0A2S4JI08"/>
<dbReference type="Proteomes" id="UP000237350">
    <property type="component" value="Unassembled WGS sequence"/>
</dbReference>
<comment type="caution">
    <text evidence="1">The sequence shown here is derived from an EMBL/GenBank/DDBJ whole genome shotgun (WGS) entry which is preliminary data.</text>
</comment>
<evidence type="ECO:0000313" key="1">
    <source>
        <dbReference type="EMBL" id="POQ99141.1"/>
    </source>
</evidence>
<name>A0A2S4JI08_9SPIO</name>
<reference evidence="2" key="1">
    <citation type="submission" date="2015-12" db="EMBL/GenBank/DDBJ databases">
        <authorList>
            <person name="Lodha T.D."/>
            <person name="Chintalapati S."/>
            <person name="Chintalapati V.R."/>
            <person name="Sravanthi T."/>
        </authorList>
    </citation>
    <scope>NUCLEOTIDE SEQUENCE [LARGE SCALE GENOMIC DNA]</scope>
    <source>
        <strain evidence="2">JC133</strain>
    </source>
</reference>
<gene>
    <name evidence="1" type="ORF">AU468_10900</name>
</gene>
<dbReference type="InterPro" id="IPR036412">
    <property type="entry name" value="HAD-like_sf"/>
</dbReference>
<dbReference type="Gene3D" id="3.40.50.1000">
    <property type="entry name" value="HAD superfamily/HAD-like"/>
    <property type="match status" value="1"/>
</dbReference>
<accession>A0A2S4JI08</accession>
<dbReference type="EMBL" id="LPWH01000111">
    <property type="protein sequence ID" value="POQ99141.1"/>
    <property type="molecule type" value="Genomic_DNA"/>
</dbReference>
<dbReference type="PANTHER" id="PTHR18901">
    <property type="entry name" value="2-DEOXYGLUCOSE-6-PHOSPHATE PHOSPHATASE 2"/>
    <property type="match status" value="1"/>
</dbReference>